<dbReference type="PROSITE" id="PS50164">
    <property type="entry name" value="GIY_YIG"/>
    <property type="match status" value="1"/>
</dbReference>
<feature type="compositionally biased region" description="Basic residues" evidence="1">
    <location>
        <begin position="127"/>
        <end position="145"/>
    </location>
</feature>
<accession>A0A7R8X203</accession>
<feature type="region of interest" description="Disordered" evidence="1">
    <location>
        <begin position="1"/>
        <end position="20"/>
    </location>
</feature>
<organism evidence="3">
    <name type="scientific">Darwinula stevensoni</name>
    <dbReference type="NCBI Taxonomy" id="69355"/>
    <lineage>
        <taxon>Eukaryota</taxon>
        <taxon>Metazoa</taxon>
        <taxon>Ecdysozoa</taxon>
        <taxon>Arthropoda</taxon>
        <taxon>Crustacea</taxon>
        <taxon>Oligostraca</taxon>
        <taxon>Ostracoda</taxon>
        <taxon>Podocopa</taxon>
        <taxon>Podocopida</taxon>
        <taxon>Darwinulocopina</taxon>
        <taxon>Darwinuloidea</taxon>
        <taxon>Darwinulidae</taxon>
        <taxon>Darwinula</taxon>
    </lineage>
</organism>
<dbReference type="SUPFAM" id="SSF82771">
    <property type="entry name" value="GIY-YIG endonuclease"/>
    <property type="match status" value="1"/>
</dbReference>
<dbReference type="AlphaFoldDB" id="A0A7R8X203"/>
<proteinExistence type="predicted"/>
<name>A0A7R8X203_9CRUS</name>
<feature type="compositionally biased region" description="Acidic residues" evidence="1">
    <location>
        <begin position="154"/>
        <end position="180"/>
    </location>
</feature>
<feature type="compositionally biased region" description="Basic and acidic residues" evidence="1">
    <location>
        <begin position="1"/>
        <end position="11"/>
    </location>
</feature>
<feature type="domain" description="GIY-YIG" evidence="2">
    <location>
        <begin position="89"/>
        <end position="162"/>
    </location>
</feature>
<dbReference type="InterPro" id="IPR000305">
    <property type="entry name" value="GIY-YIG_endonuc"/>
</dbReference>
<reference evidence="3" key="1">
    <citation type="submission" date="2020-11" db="EMBL/GenBank/DDBJ databases">
        <authorList>
            <person name="Tran Van P."/>
        </authorList>
    </citation>
    <scope>NUCLEOTIDE SEQUENCE</scope>
</reference>
<feature type="region of interest" description="Disordered" evidence="1">
    <location>
        <begin position="109"/>
        <end position="191"/>
    </location>
</feature>
<dbReference type="EMBL" id="CAJPEV010000233">
    <property type="protein sequence ID" value="CAG0882745.1"/>
    <property type="molecule type" value="Genomic_DNA"/>
</dbReference>
<gene>
    <name evidence="3" type="ORF">DSTB1V02_LOCUS2185</name>
</gene>
<dbReference type="Gene3D" id="3.40.1440.10">
    <property type="entry name" value="GIY-YIG endonuclease"/>
    <property type="match status" value="1"/>
</dbReference>
<evidence type="ECO:0000256" key="1">
    <source>
        <dbReference type="SAM" id="MobiDB-lite"/>
    </source>
</evidence>
<dbReference type="Pfam" id="PF01541">
    <property type="entry name" value="GIY-YIG"/>
    <property type="match status" value="1"/>
</dbReference>
<dbReference type="InterPro" id="IPR035901">
    <property type="entry name" value="GIY-YIG_endonuc_sf"/>
</dbReference>
<keyword evidence="4" id="KW-1185">Reference proteome</keyword>
<sequence length="267" mass="30134">MPSIHKIESKKNNKTVDGVSEASCGMGSETVMRQSSDIDEEQGRSRACNRRKCFLCARMKDCVTLMMKGEKGKEEKHQVVGVEDGTCQTPFVIYCIACNSCNHQYIGKSNDPLSKRMRQYQTQLSSKGRKRKIVPAKQKTSKKSKNAGEKERIEEEEDTDEAMDESEDEAENTEMEDEAVETSTSTSHLENVKGKKVVKGVLAHMKICATDQSKLWENLEVTILHVSQAKSDSSLDMLETEYIRKTTSFISCRTDLAMNNCPFFEDQ</sequence>
<dbReference type="Proteomes" id="UP000677054">
    <property type="component" value="Unassembled WGS sequence"/>
</dbReference>
<evidence type="ECO:0000313" key="4">
    <source>
        <dbReference type="Proteomes" id="UP000677054"/>
    </source>
</evidence>
<dbReference type="EMBL" id="LR899750">
    <property type="protein sequence ID" value="CAD7242214.1"/>
    <property type="molecule type" value="Genomic_DNA"/>
</dbReference>
<evidence type="ECO:0000313" key="3">
    <source>
        <dbReference type="EMBL" id="CAD7242214.1"/>
    </source>
</evidence>
<protein>
    <recommendedName>
        <fullName evidence="2">GIY-YIG domain-containing protein</fullName>
    </recommendedName>
</protein>
<evidence type="ECO:0000259" key="2">
    <source>
        <dbReference type="PROSITE" id="PS50164"/>
    </source>
</evidence>